<feature type="domain" description="MaoC-like" evidence="2">
    <location>
        <begin position="14"/>
        <end position="121"/>
    </location>
</feature>
<comment type="similarity">
    <text evidence="1">Belongs to the enoyl-CoA hydratase/isomerase family.</text>
</comment>
<dbReference type="EMBL" id="JAAGMN010005032">
    <property type="protein sequence ID" value="NEE14185.1"/>
    <property type="molecule type" value="Genomic_DNA"/>
</dbReference>
<accession>A0A6G3X8Q4</accession>
<organism evidence="3">
    <name type="scientific">Streptomyces sp. SID7499</name>
    <dbReference type="NCBI Taxonomy" id="2706086"/>
    <lineage>
        <taxon>Bacteria</taxon>
        <taxon>Bacillati</taxon>
        <taxon>Actinomycetota</taxon>
        <taxon>Actinomycetes</taxon>
        <taxon>Kitasatosporales</taxon>
        <taxon>Streptomycetaceae</taxon>
        <taxon>Streptomyces</taxon>
    </lineage>
</organism>
<evidence type="ECO:0000256" key="1">
    <source>
        <dbReference type="ARBA" id="ARBA00005254"/>
    </source>
</evidence>
<dbReference type="InterPro" id="IPR039375">
    <property type="entry name" value="NodN-like"/>
</dbReference>
<sequence>MSITVNGLDELKKLTGSDLGTSEWIEVTQERIDTFADATGDHQWIHVDPERAKEGPFGAPIAHGYLTLSLFIPLFTELLDVQGVTTKVNYGLNKVRFPSPVKVGSRIRLTARLAEVEDVPGGVQITVEGAIEIDGNTKPAAVLQSLSRFYA</sequence>
<dbReference type="AlphaFoldDB" id="A0A6G3X8Q4"/>
<dbReference type="InterPro" id="IPR029069">
    <property type="entry name" value="HotDog_dom_sf"/>
</dbReference>
<evidence type="ECO:0000313" key="3">
    <source>
        <dbReference type="EMBL" id="NEE14185.1"/>
    </source>
</evidence>
<dbReference type="PANTHER" id="PTHR42993:SF1">
    <property type="entry name" value="MAOC-LIKE DEHYDRATASE DOMAIN-CONTAINING PROTEIN"/>
    <property type="match status" value="1"/>
</dbReference>
<proteinExistence type="inferred from homology"/>
<dbReference type="PANTHER" id="PTHR42993">
    <property type="entry name" value="MAOC-LIKE DEHYDRATASE DOMAIN-CONTAINING PROTEIN"/>
    <property type="match status" value="1"/>
</dbReference>
<comment type="caution">
    <text evidence="3">The sequence shown here is derived from an EMBL/GenBank/DDBJ whole genome shotgun (WGS) entry which is preliminary data.</text>
</comment>
<dbReference type="SUPFAM" id="SSF54637">
    <property type="entry name" value="Thioesterase/thiol ester dehydrase-isomerase"/>
    <property type="match status" value="1"/>
</dbReference>
<dbReference type="Gene3D" id="3.10.129.10">
    <property type="entry name" value="Hotdog Thioesterase"/>
    <property type="match status" value="1"/>
</dbReference>
<dbReference type="InterPro" id="IPR002539">
    <property type="entry name" value="MaoC-like_dom"/>
</dbReference>
<reference evidence="3" key="1">
    <citation type="submission" date="2020-01" db="EMBL/GenBank/DDBJ databases">
        <title>Insect and environment-associated Actinomycetes.</title>
        <authorList>
            <person name="Currrie C."/>
            <person name="Chevrette M."/>
            <person name="Carlson C."/>
            <person name="Stubbendieck R."/>
            <person name="Wendt-Pienkowski E."/>
        </authorList>
    </citation>
    <scope>NUCLEOTIDE SEQUENCE</scope>
    <source>
        <strain evidence="3">SID7499</strain>
    </source>
</reference>
<name>A0A6G3X8Q4_9ACTN</name>
<dbReference type="CDD" id="cd03450">
    <property type="entry name" value="NodN"/>
    <property type="match status" value="1"/>
</dbReference>
<protein>
    <submittedName>
        <fullName evidence="3">MaoC family dehydratase</fullName>
    </submittedName>
</protein>
<evidence type="ECO:0000259" key="2">
    <source>
        <dbReference type="Pfam" id="PF01575"/>
    </source>
</evidence>
<dbReference type="Pfam" id="PF01575">
    <property type="entry name" value="MaoC_dehydratas"/>
    <property type="match status" value="1"/>
</dbReference>
<gene>
    <name evidence="3" type="ORF">G3M58_47965</name>
</gene>